<protein>
    <submittedName>
        <fullName evidence="1">Uncharacterized protein</fullName>
    </submittedName>
</protein>
<sequence length="281" mass="31143">MGATQEDAAAAVAAAEASSSTNQATQSLKGWSNTKSSFAYVTMGAFTCAFQQYGKIYPINSPLKKRKSQYELVDPRLLSLKYKFQKRLSRLEDESATTESIGCDGFFINKNCGTDMVSIPEELDSCENTLSIFGGCIEVDSKNGIESQSMRKMFQARLSGSSSSSNIFSYDASSSRSTGTKETESWIMHSNECYHPDMVLQQCHNDLDRMYDVFEQYGDLMDGELAGGDVHGSASHIMDEKLYSNGVDDFQILPTGPTSSHGEKKLTIDQEFEQYFSRLML</sequence>
<keyword evidence="2" id="KW-1185">Reference proteome</keyword>
<dbReference type="AlphaFoldDB" id="A0AAV5DCP0"/>
<name>A0AAV5DCP0_ELECO</name>
<dbReference type="PANTHER" id="PTHR37723:SF1">
    <property type="entry name" value="PROTEIN FAR-RED-ELONGATED HYPOCOTYL 1-LIKE"/>
    <property type="match status" value="1"/>
</dbReference>
<reference evidence="1" key="1">
    <citation type="journal article" date="2018" name="DNA Res.">
        <title>Multiple hybrid de novo genome assembly of finger millet, an orphan allotetraploid crop.</title>
        <authorList>
            <person name="Hatakeyama M."/>
            <person name="Aluri S."/>
            <person name="Balachadran M.T."/>
            <person name="Sivarajan S.R."/>
            <person name="Patrignani A."/>
            <person name="Gruter S."/>
            <person name="Poveda L."/>
            <person name="Shimizu-Inatsugi R."/>
            <person name="Baeten J."/>
            <person name="Francoijs K.J."/>
            <person name="Nataraja K.N."/>
            <person name="Reddy Y.A.N."/>
            <person name="Phadnis S."/>
            <person name="Ravikumar R.L."/>
            <person name="Schlapbach R."/>
            <person name="Sreeman S.M."/>
            <person name="Shimizu K.K."/>
        </authorList>
    </citation>
    <scope>NUCLEOTIDE SEQUENCE</scope>
</reference>
<dbReference type="GO" id="GO:0016607">
    <property type="term" value="C:nuclear speck"/>
    <property type="evidence" value="ECO:0007669"/>
    <property type="project" value="TreeGrafter"/>
</dbReference>
<comment type="caution">
    <text evidence="1">The sequence shown here is derived from an EMBL/GenBank/DDBJ whole genome shotgun (WGS) entry which is preliminary data.</text>
</comment>
<dbReference type="GO" id="GO:0051457">
    <property type="term" value="P:maintenance of protein location in nucleus"/>
    <property type="evidence" value="ECO:0007669"/>
    <property type="project" value="TreeGrafter"/>
</dbReference>
<reference evidence="1" key="2">
    <citation type="submission" date="2021-12" db="EMBL/GenBank/DDBJ databases">
        <title>Resequencing data analysis of finger millet.</title>
        <authorList>
            <person name="Hatakeyama M."/>
            <person name="Aluri S."/>
            <person name="Balachadran M.T."/>
            <person name="Sivarajan S.R."/>
            <person name="Poveda L."/>
            <person name="Shimizu-Inatsugi R."/>
            <person name="Schlapbach R."/>
            <person name="Sreeman S.M."/>
            <person name="Shimizu K.K."/>
        </authorList>
    </citation>
    <scope>NUCLEOTIDE SEQUENCE</scope>
</reference>
<dbReference type="GO" id="GO:0009639">
    <property type="term" value="P:response to red or far red light"/>
    <property type="evidence" value="ECO:0007669"/>
    <property type="project" value="InterPro"/>
</dbReference>
<dbReference type="InterPro" id="IPR037766">
    <property type="entry name" value="FHY1"/>
</dbReference>
<accession>A0AAV5DCP0</accession>
<dbReference type="GO" id="GO:0061608">
    <property type="term" value="F:nuclear import signal receptor activity"/>
    <property type="evidence" value="ECO:0007669"/>
    <property type="project" value="TreeGrafter"/>
</dbReference>
<dbReference type="EMBL" id="BQKI01000015">
    <property type="protein sequence ID" value="GJN08312.1"/>
    <property type="molecule type" value="Genomic_DNA"/>
</dbReference>
<dbReference type="Proteomes" id="UP001054889">
    <property type="component" value="Unassembled WGS sequence"/>
</dbReference>
<evidence type="ECO:0000313" key="2">
    <source>
        <dbReference type="Proteomes" id="UP001054889"/>
    </source>
</evidence>
<gene>
    <name evidence="1" type="primary">ga26218</name>
    <name evidence="1" type="ORF">PR202_ga26218</name>
</gene>
<proteinExistence type="predicted"/>
<evidence type="ECO:0000313" key="1">
    <source>
        <dbReference type="EMBL" id="GJN08312.1"/>
    </source>
</evidence>
<dbReference type="PANTHER" id="PTHR37723">
    <property type="entry name" value="PROTEIN FAR-RED ELONGATED HYPOCOTYL 1"/>
    <property type="match status" value="1"/>
</dbReference>
<dbReference type="GO" id="GO:0005737">
    <property type="term" value="C:cytoplasm"/>
    <property type="evidence" value="ECO:0007669"/>
    <property type="project" value="TreeGrafter"/>
</dbReference>
<organism evidence="1 2">
    <name type="scientific">Eleusine coracana subsp. coracana</name>
    <dbReference type="NCBI Taxonomy" id="191504"/>
    <lineage>
        <taxon>Eukaryota</taxon>
        <taxon>Viridiplantae</taxon>
        <taxon>Streptophyta</taxon>
        <taxon>Embryophyta</taxon>
        <taxon>Tracheophyta</taxon>
        <taxon>Spermatophyta</taxon>
        <taxon>Magnoliopsida</taxon>
        <taxon>Liliopsida</taxon>
        <taxon>Poales</taxon>
        <taxon>Poaceae</taxon>
        <taxon>PACMAD clade</taxon>
        <taxon>Chloridoideae</taxon>
        <taxon>Cynodonteae</taxon>
        <taxon>Eleusininae</taxon>
        <taxon>Eleusine</taxon>
    </lineage>
</organism>